<dbReference type="Ensembl" id="ENSSMRT00000023880.1">
    <property type="protein sequence ID" value="ENSSMRP00000020383.1"/>
    <property type="gene ID" value="ENSSMRG00000015858.1"/>
</dbReference>
<dbReference type="PANTHER" id="PTHR11346">
    <property type="entry name" value="GALECTIN"/>
    <property type="match status" value="1"/>
</dbReference>
<evidence type="ECO:0000256" key="3">
    <source>
        <dbReference type="RuleBase" id="RU102079"/>
    </source>
</evidence>
<evidence type="ECO:0000256" key="2">
    <source>
        <dbReference type="ARBA" id="ARBA00022737"/>
    </source>
</evidence>
<dbReference type="GO" id="GO:0097193">
    <property type="term" value="P:intrinsic apoptotic signaling pathway"/>
    <property type="evidence" value="ECO:0007669"/>
    <property type="project" value="Ensembl"/>
</dbReference>
<proteinExistence type="predicted"/>
<dbReference type="Gene3D" id="2.60.120.200">
    <property type="match status" value="2"/>
</dbReference>
<dbReference type="CDD" id="cd00070">
    <property type="entry name" value="GLECT"/>
    <property type="match status" value="1"/>
</dbReference>
<protein>
    <recommendedName>
        <fullName evidence="3">Galectin</fullName>
    </recommendedName>
</protein>
<evidence type="ECO:0000259" key="4">
    <source>
        <dbReference type="PROSITE" id="PS51304"/>
    </source>
</evidence>
<dbReference type="Pfam" id="PF00337">
    <property type="entry name" value="Gal-bind_lectin"/>
    <property type="match status" value="2"/>
</dbReference>
<feature type="domain" description="Galectin" evidence="4">
    <location>
        <begin position="185"/>
        <end position="316"/>
    </location>
</feature>
<evidence type="ECO:0000313" key="5">
    <source>
        <dbReference type="Ensembl" id="ENSSMRP00000020383.1"/>
    </source>
</evidence>
<dbReference type="GO" id="GO:0030395">
    <property type="term" value="F:lactose binding"/>
    <property type="evidence" value="ECO:0007669"/>
    <property type="project" value="Ensembl"/>
</dbReference>
<dbReference type="PANTHER" id="PTHR11346:SF111">
    <property type="entry name" value="GALECTIN-12"/>
    <property type="match status" value="1"/>
</dbReference>
<dbReference type="SMART" id="SM00276">
    <property type="entry name" value="GLECT"/>
    <property type="match status" value="2"/>
</dbReference>
<reference evidence="5" key="1">
    <citation type="submission" date="2025-08" db="UniProtKB">
        <authorList>
            <consortium name="Ensembl"/>
        </authorList>
    </citation>
    <scope>IDENTIFICATION</scope>
</reference>
<name>A0A8D0CGL6_SALMN</name>
<keyword evidence="2" id="KW-0677">Repeat</keyword>
<dbReference type="SMART" id="SM00908">
    <property type="entry name" value="Gal-bind_lectin"/>
    <property type="match status" value="2"/>
</dbReference>
<dbReference type="AlphaFoldDB" id="A0A8D0CGL6"/>
<dbReference type="InterPro" id="IPR013320">
    <property type="entry name" value="ConA-like_dom_sf"/>
</dbReference>
<evidence type="ECO:0000256" key="1">
    <source>
        <dbReference type="ARBA" id="ARBA00022734"/>
    </source>
</evidence>
<dbReference type="Proteomes" id="UP000694421">
    <property type="component" value="Unplaced"/>
</dbReference>
<accession>A0A8D0CGL6</accession>
<keyword evidence="1 3" id="KW-0430">Lectin</keyword>
<dbReference type="FunFam" id="2.60.120.200:FF:000124">
    <property type="entry name" value="Galectin-4"/>
    <property type="match status" value="1"/>
</dbReference>
<sequence length="320" mass="35641">MEFSTDTGDFILQPPVFQPALPYVATIFGSLAPGKMVLMQGSVPLDAERFQVDFQVGCSLRPRADIGLHFNPRFRSRPHLICNSLRNGVWNEEQKSPHLPFKGGDPFQLLFLFEQDHVQVSVNKRHFLQYTLNRPLVQLNTLKVSGDVSVKMIAFLPNNPFESSRIGYPKIPQAFRSSPPQAAPLSCPLPDGLRPGDAIAVQGLVRHRAREFCIRLDKEPSRVAMRFHVCFLRRTVSWSSSLNEAQSSQGEVARCFPFHPQRYFELLFVRTEDHLKLALNGTPLGLLRLPAAANQGTTALAVTGDVLLYGAQVGASVLLV</sequence>
<dbReference type="OMA" id="YPTGHPF"/>
<reference evidence="5" key="2">
    <citation type="submission" date="2025-09" db="UniProtKB">
        <authorList>
            <consortium name="Ensembl"/>
        </authorList>
    </citation>
    <scope>IDENTIFICATION</scope>
</reference>
<dbReference type="InterPro" id="IPR001079">
    <property type="entry name" value="Galectin_CRD"/>
</dbReference>
<feature type="domain" description="Galectin" evidence="4">
    <location>
        <begin position="23"/>
        <end position="156"/>
    </location>
</feature>
<evidence type="ECO:0000313" key="6">
    <source>
        <dbReference type="Proteomes" id="UP000694421"/>
    </source>
</evidence>
<dbReference type="GeneTree" id="ENSGT00940000161499"/>
<keyword evidence="6" id="KW-1185">Reference proteome</keyword>
<organism evidence="5 6">
    <name type="scientific">Salvator merianae</name>
    <name type="common">Argentine black and white tegu</name>
    <name type="synonym">Tupinambis merianae</name>
    <dbReference type="NCBI Taxonomy" id="96440"/>
    <lineage>
        <taxon>Eukaryota</taxon>
        <taxon>Metazoa</taxon>
        <taxon>Chordata</taxon>
        <taxon>Craniata</taxon>
        <taxon>Vertebrata</taxon>
        <taxon>Euteleostomi</taxon>
        <taxon>Lepidosauria</taxon>
        <taxon>Squamata</taxon>
        <taxon>Bifurcata</taxon>
        <taxon>Unidentata</taxon>
        <taxon>Episquamata</taxon>
        <taxon>Laterata</taxon>
        <taxon>Teiioidea</taxon>
        <taxon>Teiidae</taxon>
        <taxon>Salvator</taxon>
    </lineage>
</organism>
<dbReference type="PROSITE" id="PS51304">
    <property type="entry name" value="GALECTIN"/>
    <property type="match status" value="2"/>
</dbReference>
<dbReference type="InterPro" id="IPR044156">
    <property type="entry name" value="Galectin-like"/>
</dbReference>
<dbReference type="SUPFAM" id="SSF49899">
    <property type="entry name" value="Concanavalin A-like lectins/glucanases"/>
    <property type="match status" value="2"/>
</dbReference>